<dbReference type="InterPro" id="IPR000330">
    <property type="entry name" value="SNF2_N"/>
</dbReference>
<dbReference type="Pfam" id="PF00176">
    <property type="entry name" value="SNF2-rel_dom"/>
    <property type="match status" value="1"/>
</dbReference>
<evidence type="ECO:0000256" key="1">
    <source>
        <dbReference type="ARBA" id="ARBA00004123"/>
    </source>
</evidence>
<dbReference type="InterPro" id="IPR038718">
    <property type="entry name" value="SNF2-like_sf"/>
</dbReference>
<evidence type="ECO:0000256" key="11">
    <source>
        <dbReference type="PROSITE-ProRule" id="PRU00175"/>
    </source>
</evidence>
<dbReference type="SUPFAM" id="SSF52540">
    <property type="entry name" value="P-loop containing nucleoside triphosphate hydrolases"/>
    <property type="match status" value="2"/>
</dbReference>
<evidence type="ECO:0000256" key="12">
    <source>
        <dbReference type="SAM" id="MobiDB-lite"/>
    </source>
</evidence>
<organism evidence="16">
    <name type="scientific">Salix viminalis</name>
    <name type="common">Common osier</name>
    <name type="synonym">Basket willow</name>
    <dbReference type="NCBI Taxonomy" id="40686"/>
    <lineage>
        <taxon>Eukaryota</taxon>
        <taxon>Viridiplantae</taxon>
        <taxon>Streptophyta</taxon>
        <taxon>Embryophyta</taxon>
        <taxon>Tracheophyta</taxon>
        <taxon>Spermatophyta</taxon>
        <taxon>Magnoliopsida</taxon>
        <taxon>eudicotyledons</taxon>
        <taxon>Gunneridae</taxon>
        <taxon>Pentapetalae</taxon>
        <taxon>rosids</taxon>
        <taxon>fabids</taxon>
        <taxon>Malpighiales</taxon>
        <taxon>Salicaceae</taxon>
        <taxon>Saliceae</taxon>
        <taxon>Salix</taxon>
    </lineage>
</organism>
<dbReference type="PROSITE" id="PS51192">
    <property type="entry name" value="HELICASE_ATP_BIND_1"/>
    <property type="match status" value="1"/>
</dbReference>
<dbReference type="InterPro" id="IPR017907">
    <property type="entry name" value="Znf_RING_CS"/>
</dbReference>
<evidence type="ECO:0008006" key="17">
    <source>
        <dbReference type="Google" id="ProtNLM"/>
    </source>
</evidence>
<evidence type="ECO:0000256" key="8">
    <source>
        <dbReference type="ARBA" id="ARBA00022833"/>
    </source>
</evidence>
<feature type="domain" description="Helicase ATP-binding" evidence="14">
    <location>
        <begin position="643"/>
        <end position="820"/>
    </location>
</feature>
<keyword evidence="7" id="KW-0347">Helicase</keyword>
<dbReference type="PANTHER" id="PTHR45626:SF17">
    <property type="entry name" value="HELICASE-LIKE TRANSCRIPTION FACTOR"/>
    <property type="match status" value="1"/>
</dbReference>
<feature type="region of interest" description="Disordered" evidence="12">
    <location>
        <begin position="339"/>
        <end position="362"/>
    </location>
</feature>
<dbReference type="Pfam" id="PF00271">
    <property type="entry name" value="Helicase_C"/>
    <property type="match status" value="1"/>
</dbReference>
<dbReference type="PROSITE" id="PS50096">
    <property type="entry name" value="IQ"/>
    <property type="match status" value="1"/>
</dbReference>
<dbReference type="GO" id="GO:0006281">
    <property type="term" value="P:DNA repair"/>
    <property type="evidence" value="ECO:0007669"/>
    <property type="project" value="TreeGrafter"/>
</dbReference>
<dbReference type="InterPro" id="IPR027417">
    <property type="entry name" value="P-loop_NTPase"/>
</dbReference>
<evidence type="ECO:0000313" key="16">
    <source>
        <dbReference type="EMBL" id="VFU62163.1"/>
    </source>
</evidence>
<dbReference type="InterPro" id="IPR001650">
    <property type="entry name" value="Helicase_C-like"/>
</dbReference>
<evidence type="ECO:0000256" key="10">
    <source>
        <dbReference type="ARBA" id="ARBA00023242"/>
    </source>
</evidence>
<dbReference type="GO" id="GO:0005634">
    <property type="term" value="C:nucleus"/>
    <property type="evidence" value="ECO:0007669"/>
    <property type="project" value="UniProtKB-SubCell"/>
</dbReference>
<keyword evidence="5 11" id="KW-0863">Zinc-finger</keyword>
<dbReference type="InterPro" id="IPR050628">
    <property type="entry name" value="SNF2_RAD54_helicase_TF"/>
</dbReference>
<evidence type="ECO:0000256" key="4">
    <source>
        <dbReference type="ARBA" id="ARBA00022741"/>
    </source>
</evidence>
<dbReference type="AlphaFoldDB" id="A0A6N2NJG2"/>
<dbReference type="EMBL" id="CAADRP010002151">
    <property type="protein sequence ID" value="VFU62163.1"/>
    <property type="molecule type" value="Genomic_DNA"/>
</dbReference>
<keyword evidence="9" id="KW-0067">ATP-binding</keyword>
<evidence type="ECO:0000256" key="5">
    <source>
        <dbReference type="ARBA" id="ARBA00022771"/>
    </source>
</evidence>
<feature type="compositionally biased region" description="Basic and acidic residues" evidence="12">
    <location>
        <begin position="342"/>
        <end position="362"/>
    </location>
</feature>
<dbReference type="GO" id="GO:0016818">
    <property type="term" value="F:hydrolase activity, acting on acid anhydrides, in phosphorus-containing anhydrides"/>
    <property type="evidence" value="ECO:0007669"/>
    <property type="project" value="InterPro"/>
</dbReference>
<keyword evidence="8" id="KW-0862">Zinc</keyword>
<evidence type="ECO:0000256" key="9">
    <source>
        <dbReference type="ARBA" id="ARBA00022840"/>
    </source>
</evidence>
<comment type="subcellular location">
    <subcellularLocation>
        <location evidence="1">Nucleus</location>
    </subcellularLocation>
</comment>
<dbReference type="Pfam" id="PF00097">
    <property type="entry name" value="zf-C3HC4"/>
    <property type="match status" value="1"/>
</dbReference>
<reference evidence="16" key="1">
    <citation type="submission" date="2019-03" db="EMBL/GenBank/DDBJ databases">
        <authorList>
            <person name="Mank J."/>
            <person name="Almeida P."/>
        </authorList>
    </citation>
    <scope>NUCLEOTIDE SEQUENCE</scope>
    <source>
        <strain evidence="16">78183</strain>
    </source>
</reference>
<dbReference type="Gene3D" id="3.40.50.300">
    <property type="entry name" value="P-loop containing nucleotide triphosphate hydrolases"/>
    <property type="match status" value="1"/>
</dbReference>
<dbReference type="InterPro" id="IPR013083">
    <property type="entry name" value="Znf_RING/FYVE/PHD"/>
</dbReference>
<dbReference type="Gene3D" id="3.40.50.10810">
    <property type="entry name" value="Tandem AAA-ATPase domain"/>
    <property type="match status" value="1"/>
</dbReference>
<evidence type="ECO:0000256" key="2">
    <source>
        <dbReference type="ARBA" id="ARBA00008438"/>
    </source>
</evidence>
<dbReference type="PROSITE" id="PS50089">
    <property type="entry name" value="ZF_RING_2"/>
    <property type="match status" value="1"/>
</dbReference>
<keyword evidence="6" id="KW-0378">Hydrolase</keyword>
<feature type="domain" description="RING-type" evidence="13">
    <location>
        <begin position="969"/>
        <end position="1010"/>
    </location>
</feature>
<evidence type="ECO:0000259" key="14">
    <source>
        <dbReference type="PROSITE" id="PS51192"/>
    </source>
</evidence>
<keyword evidence="4" id="KW-0547">Nucleotide-binding</keyword>
<dbReference type="InterPro" id="IPR018957">
    <property type="entry name" value="Znf_C3HC4_RING-type"/>
</dbReference>
<dbReference type="CDD" id="cd18793">
    <property type="entry name" value="SF2_C_SNF"/>
    <property type="match status" value="1"/>
</dbReference>
<dbReference type="InterPro" id="IPR001841">
    <property type="entry name" value="Znf_RING"/>
</dbReference>
<dbReference type="SMART" id="SM00490">
    <property type="entry name" value="HELICc"/>
    <property type="match status" value="1"/>
</dbReference>
<dbReference type="SMART" id="SM00487">
    <property type="entry name" value="DEXDc"/>
    <property type="match status" value="1"/>
</dbReference>
<dbReference type="SUPFAM" id="SSF57850">
    <property type="entry name" value="RING/U-box"/>
    <property type="match status" value="1"/>
</dbReference>
<dbReference type="GO" id="GO:0008094">
    <property type="term" value="F:ATP-dependent activity, acting on DNA"/>
    <property type="evidence" value="ECO:0007669"/>
    <property type="project" value="TreeGrafter"/>
</dbReference>
<dbReference type="SMART" id="SM00910">
    <property type="entry name" value="HIRAN"/>
    <property type="match status" value="1"/>
</dbReference>
<evidence type="ECO:0000259" key="13">
    <source>
        <dbReference type="PROSITE" id="PS50089"/>
    </source>
</evidence>
<dbReference type="InterPro" id="IPR014905">
    <property type="entry name" value="HIRAN"/>
</dbReference>
<dbReference type="InterPro" id="IPR014001">
    <property type="entry name" value="Helicase_ATP-bd"/>
</dbReference>
<keyword evidence="3" id="KW-0479">Metal-binding</keyword>
<dbReference type="GO" id="GO:0004386">
    <property type="term" value="F:helicase activity"/>
    <property type="evidence" value="ECO:0007669"/>
    <property type="project" value="UniProtKB-KW"/>
</dbReference>
<evidence type="ECO:0000259" key="15">
    <source>
        <dbReference type="PROSITE" id="PS51194"/>
    </source>
</evidence>
<dbReference type="Pfam" id="PF08797">
    <property type="entry name" value="HIRAN"/>
    <property type="match status" value="1"/>
</dbReference>
<name>A0A6N2NJG2_SALVM</name>
<proteinExistence type="inferred from homology"/>
<dbReference type="GO" id="GO:0005524">
    <property type="term" value="F:ATP binding"/>
    <property type="evidence" value="ECO:0007669"/>
    <property type="project" value="UniProtKB-KW"/>
</dbReference>
<accession>A0A6N2NJG2</accession>
<keyword evidence="10" id="KW-0539">Nucleus</keyword>
<protein>
    <recommendedName>
        <fullName evidence="17">RING-type domain-containing protein</fullName>
    </recommendedName>
</protein>
<dbReference type="GO" id="GO:0008270">
    <property type="term" value="F:zinc ion binding"/>
    <property type="evidence" value="ECO:0007669"/>
    <property type="project" value="UniProtKB-KW"/>
</dbReference>
<dbReference type="InterPro" id="IPR049730">
    <property type="entry name" value="SNF2/RAD54-like_C"/>
</dbReference>
<comment type="similarity">
    <text evidence="2">Belongs to the SNF2/RAD54 helicase family. RAD16 subfamily.</text>
</comment>
<evidence type="ECO:0000256" key="6">
    <source>
        <dbReference type="ARBA" id="ARBA00022801"/>
    </source>
</evidence>
<evidence type="ECO:0000256" key="7">
    <source>
        <dbReference type="ARBA" id="ARBA00022806"/>
    </source>
</evidence>
<dbReference type="PROSITE" id="PS51194">
    <property type="entry name" value="HELICASE_CTER"/>
    <property type="match status" value="1"/>
</dbReference>
<dbReference type="PROSITE" id="PS00518">
    <property type="entry name" value="ZF_RING_1"/>
    <property type="match status" value="1"/>
</dbReference>
<dbReference type="PANTHER" id="PTHR45626">
    <property type="entry name" value="TRANSCRIPTION TERMINATION FACTOR 2-RELATED"/>
    <property type="match status" value="1"/>
</dbReference>
<gene>
    <name evidence="16" type="ORF">SVIM_LOCUS468832</name>
</gene>
<feature type="domain" description="Helicase C-terminal" evidence="15">
    <location>
        <begin position="1041"/>
        <end position="1202"/>
    </location>
</feature>
<evidence type="ECO:0000256" key="3">
    <source>
        <dbReference type="ARBA" id="ARBA00022723"/>
    </source>
</evidence>
<dbReference type="Gene3D" id="3.30.70.2330">
    <property type="match status" value="1"/>
</dbReference>
<dbReference type="SMART" id="SM00184">
    <property type="entry name" value="RING"/>
    <property type="match status" value="1"/>
</dbReference>
<dbReference type="Gene3D" id="3.30.40.10">
    <property type="entry name" value="Zinc/RING finger domain, C3HC4 (zinc finger)"/>
    <property type="match status" value="1"/>
</dbReference>
<sequence length="1210" mass="137309">MDGFPETQLSQNTSSMDTLKSQCADMSAKCEGSPERRNHTMLSKIGAVVRVQQLYRGYRTRRRLADSAVLAQELWWQAIYHADLHENTVSFFKNPKSESAASRWKRVGSHASKVGKGVSKHAESEKLYFEHWIEAIDPRHRYGAFLYMYFKKWSETNSGQPFFYWLDVGDGKEVEVEECPRSKLQENSIKYLGPKEREQYECIIIEGRFFHKQSRNLVDTKGKWIFVLSPTRRLYAGQKKRGKFHHSSFLAGGATIAAGTVIIENGNLKFISPMSGHYRPTQEKFESFLSFFKDSGVNLDEVQVNQAIEYSSASDYAAKLSGSGSGKMIEVAKNFEPPAIKTPHEEKDSKLQEVERETKDENKTTFDLNKWSTGAGPRIGSIADYPAEVRAQALEFEEDEEEFRILFGDRRYAPQEEYQRIRQEQLPLVMNLDAWKDPSTYQDWLSFGSRPIRTKTTLVGSFTAFIVGLKDAEINDHELLQFVRCRQCPYDKDAIKVLNSSSREMGYLSTAAAQVLSLYIDLRIIILEGEVACSRIGYVTSIRCVVRVFANSADAQAVRYWMLKHGLPFTFGSYESLGLQEKSRIVKLGTLEPPKSIIKAELLDHQKEGLWWLVNKEKSDELPPFWVVKDGLYLNVLTRHQTNRRPEPLHGGIFADDHGLGKTLTFLSLIALDKVGNVTGGTGDEERLVAEESSCPLVAKKTLVVCPSAVCSTWEDQLQEHTQKGSLKLYKTKDAEELMKYDIVLTTYSTLVAGGCEPLMKIEWWRVILDEAHVITKKANEMQSHELIKLTARRRWAVTGSPIQNGSFDSSSLMKFLRLHPLSTEYYWQNFLQKHLANGDEKGFSLLQELMATISLRRIRDKVLVGLPSKTIETVSFELSEEERELYNQMEADSKNVVGYFITANKLRSRYMSVLFSVIQLRQLCSDSALCSMDLRSLLPSDNIGDASKHPELLRKMIDGLRDGEDTVCTVCLDPPTDATITICEHLFCRKCICYHLQLKENEQTCPNCRRLISLPDLFSAPPEYSSPENPKKLSRTTPSKVTALIKLLKESSVVNSTSKSVVFSLFDKMLALMEEPLKDAGFNTLRLDASTDEIRQAEIIKEFGSAGAEMVLLASLKTSGTGINLTAASTVYLLEPWWNSAVEEQAINRVHQYGQKENVRIVRLIAQNSIEERILEMQERKKVASEDFGRQGPNEQQEASIDDLCRLLF</sequence>
<dbReference type="GO" id="GO:0003676">
    <property type="term" value="F:nucleic acid binding"/>
    <property type="evidence" value="ECO:0007669"/>
    <property type="project" value="InterPro"/>
</dbReference>